<evidence type="ECO:0000256" key="5">
    <source>
        <dbReference type="RuleBase" id="RU003690"/>
    </source>
</evidence>
<keyword evidence="2 6" id="KW-0378">Hydrolase</keyword>
<dbReference type="PRINTS" id="PR00131">
    <property type="entry name" value="GLHYDRLASE1"/>
</dbReference>
<reference evidence="6 7" key="1">
    <citation type="submission" date="2020-07" db="EMBL/GenBank/DDBJ databases">
        <title>Huge and variable diversity of episymbiotic CPR bacteria and DPANN archaea in groundwater ecosystems.</title>
        <authorList>
            <person name="He C.Y."/>
            <person name="Keren R."/>
            <person name="Whittaker M."/>
            <person name="Farag I.F."/>
            <person name="Doudna J."/>
            <person name="Cate J.H.D."/>
            <person name="Banfield J.F."/>
        </authorList>
    </citation>
    <scope>NUCLEOTIDE SEQUENCE [LARGE SCALE GENOMIC DNA]</scope>
    <source>
        <strain evidence="6">NC_groundwater_541_Ag_S-0.1um_46_50</strain>
    </source>
</reference>
<evidence type="ECO:0000313" key="6">
    <source>
        <dbReference type="EMBL" id="QQG45079.1"/>
    </source>
</evidence>
<protein>
    <submittedName>
        <fullName evidence="6">Glycoside hydrolase family 1 protein</fullName>
    </submittedName>
</protein>
<dbReference type="PANTHER" id="PTHR10353">
    <property type="entry name" value="GLYCOSYL HYDROLASE"/>
    <property type="match status" value="1"/>
</dbReference>
<organism evidence="6 7">
    <name type="scientific">Candidatus Sungiibacteriota bacterium</name>
    <dbReference type="NCBI Taxonomy" id="2750080"/>
    <lineage>
        <taxon>Bacteria</taxon>
        <taxon>Candidatus Sungiibacteriota</taxon>
    </lineage>
</organism>
<name>A0A7T5UPP6_9BACT</name>
<dbReference type="InterPro" id="IPR001360">
    <property type="entry name" value="Glyco_hydro_1"/>
</dbReference>
<evidence type="ECO:0000256" key="2">
    <source>
        <dbReference type="ARBA" id="ARBA00022801"/>
    </source>
</evidence>
<evidence type="ECO:0000256" key="4">
    <source>
        <dbReference type="PROSITE-ProRule" id="PRU10055"/>
    </source>
</evidence>
<dbReference type="PANTHER" id="PTHR10353:SF209">
    <property type="entry name" value="GALACTOLIPID GALACTOSYLTRANSFERASE SFR2, CHLOROPLASTIC"/>
    <property type="match status" value="1"/>
</dbReference>
<dbReference type="PROSITE" id="PS00572">
    <property type="entry name" value="GLYCOSYL_HYDROL_F1_1"/>
    <property type="match status" value="1"/>
</dbReference>
<dbReference type="GO" id="GO:0008422">
    <property type="term" value="F:beta-glucosidase activity"/>
    <property type="evidence" value="ECO:0007669"/>
    <property type="project" value="TreeGrafter"/>
</dbReference>
<feature type="active site" description="Nucleophile" evidence="4">
    <location>
        <position position="339"/>
    </location>
</feature>
<dbReference type="InterPro" id="IPR017853">
    <property type="entry name" value="GH"/>
</dbReference>
<dbReference type="GO" id="GO:0005975">
    <property type="term" value="P:carbohydrate metabolic process"/>
    <property type="evidence" value="ECO:0007669"/>
    <property type="project" value="InterPro"/>
</dbReference>
<dbReference type="AlphaFoldDB" id="A0A7T5UPP6"/>
<evidence type="ECO:0000256" key="1">
    <source>
        <dbReference type="ARBA" id="ARBA00010838"/>
    </source>
</evidence>
<dbReference type="Proteomes" id="UP000595618">
    <property type="component" value="Chromosome"/>
</dbReference>
<dbReference type="Gene3D" id="3.20.20.80">
    <property type="entry name" value="Glycosidases"/>
    <property type="match status" value="1"/>
</dbReference>
<evidence type="ECO:0000313" key="7">
    <source>
        <dbReference type="Proteomes" id="UP000595618"/>
    </source>
</evidence>
<dbReference type="Pfam" id="PF00232">
    <property type="entry name" value="Glyco_hydro_1"/>
    <property type="match status" value="2"/>
</dbReference>
<evidence type="ECO:0000256" key="3">
    <source>
        <dbReference type="ARBA" id="ARBA00023295"/>
    </source>
</evidence>
<comment type="similarity">
    <text evidence="1 5">Belongs to the glycosyl hydrolase 1 family.</text>
</comment>
<proteinExistence type="inferred from homology"/>
<dbReference type="InterPro" id="IPR018120">
    <property type="entry name" value="Glyco_hydro_1_AS"/>
</dbReference>
<accession>A0A7T5UPP6</accession>
<sequence length="435" mass="51447">MRFEFPKGFLWGAATSAHQVEGNNHNDWTEWEHANSARLAAKAARRHSNAPTRIPDYILKNYPNPLQEENYISGRACDHYNRFREDFDIAKSLGHNAHRFSIEWSRIEPEEGKFDEKEIKHYSEVLRALRERGMEPFVTLWHWTNPVWFAKRGGWVRGDAPSFFARYCLKVAESFPEVKYWITLNEPEAFPRHGYLLKDRPPALGDIVSLLRSLRNLAKAHKEAYQIMKEFKSTLFIGYSESSVYFEPFNRMPHNVLALQFLRWWKNNPFFKRMSEYSDFIGLQFYFHTRVRLHPKSQWGIQFNENKRVTDMGWEIFPEGIYHVLMDLQKYKKPIFITENGLADARDLYRGDFIQEHIAWTAKAIRDGADVRGYFHWSLLDNFEWQEGFWPRFGLVEVDFSARGGSASGGKTLERKIRPSAWEYKKIIEKNALEI</sequence>
<dbReference type="SUPFAM" id="SSF51445">
    <property type="entry name" value="(Trans)glycosidases"/>
    <property type="match status" value="1"/>
</dbReference>
<gene>
    <name evidence="6" type="ORF">HYW89_03705</name>
</gene>
<dbReference type="EMBL" id="CP066690">
    <property type="protein sequence ID" value="QQG45079.1"/>
    <property type="molecule type" value="Genomic_DNA"/>
</dbReference>
<keyword evidence="3" id="KW-0326">Glycosidase</keyword>